<protein>
    <submittedName>
        <fullName evidence="1">Uncharacterized protein</fullName>
    </submittedName>
</protein>
<keyword evidence="2" id="KW-1185">Reference proteome</keyword>
<dbReference type="VEuPathDB" id="FungiDB:HpaG803183"/>
<evidence type="ECO:0000313" key="2">
    <source>
        <dbReference type="Proteomes" id="UP000011713"/>
    </source>
</evidence>
<dbReference type="AlphaFoldDB" id="M4BA73"/>
<evidence type="ECO:0000313" key="1">
    <source>
        <dbReference type="EnsemblProtists" id="HpaP803183"/>
    </source>
</evidence>
<dbReference type="Proteomes" id="UP000011713">
    <property type="component" value="Unassembled WGS sequence"/>
</dbReference>
<dbReference type="EnsemblProtists" id="HpaT803183">
    <property type="protein sequence ID" value="HpaP803183"/>
    <property type="gene ID" value="HpaG803183"/>
</dbReference>
<reference evidence="2" key="1">
    <citation type="journal article" date="2010" name="Science">
        <title>Signatures of adaptation to obligate biotrophy in the Hyaloperonospora arabidopsidis genome.</title>
        <authorList>
            <person name="Baxter L."/>
            <person name="Tripathy S."/>
            <person name="Ishaque N."/>
            <person name="Boot N."/>
            <person name="Cabral A."/>
            <person name="Kemen E."/>
            <person name="Thines M."/>
            <person name="Ah-Fong A."/>
            <person name="Anderson R."/>
            <person name="Badejoko W."/>
            <person name="Bittner-Eddy P."/>
            <person name="Boore J.L."/>
            <person name="Chibucos M.C."/>
            <person name="Coates M."/>
            <person name="Dehal P."/>
            <person name="Delehaunty K."/>
            <person name="Dong S."/>
            <person name="Downton P."/>
            <person name="Dumas B."/>
            <person name="Fabro G."/>
            <person name="Fronick C."/>
            <person name="Fuerstenberg S.I."/>
            <person name="Fulton L."/>
            <person name="Gaulin E."/>
            <person name="Govers F."/>
            <person name="Hughes L."/>
            <person name="Humphray S."/>
            <person name="Jiang R.H."/>
            <person name="Judelson H."/>
            <person name="Kamoun S."/>
            <person name="Kyung K."/>
            <person name="Meijer H."/>
            <person name="Minx P."/>
            <person name="Morris P."/>
            <person name="Nelson J."/>
            <person name="Phuntumart V."/>
            <person name="Qutob D."/>
            <person name="Rehmany A."/>
            <person name="Rougon-Cardoso A."/>
            <person name="Ryden P."/>
            <person name="Torto-Alalibo T."/>
            <person name="Studholme D."/>
            <person name="Wang Y."/>
            <person name="Win J."/>
            <person name="Wood J."/>
            <person name="Clifton S.W."/>
            <person name="Rogers J."/>
            <person name="Van den Ackerveken G."/>
            <person name="Jones J.D."/>
            <person name="McDowell J.M."/>
            <person name="Beynon J."/>
            <person name="Tyler B.M."/>
        </authorList>
    </citation>
    <scope>NUCLEOTIDE SEQUENCE [LARGE SCALE GENOMIC DNA]</scope>
    <source>
        <strain evidence="2">Emoy2</strain>
    </source>
</reference>
<dbReference type="InParanoid" id="M4BA73"/>
<proteinExistence type="predicted"/>
<name>M4BA73_HYAAE</name>
<sequence length="71" mass="7995">MDSLRACQSRDPEYSMSGVYASTRGRAQWYWGSRVVKLVVICSRLEAVVNGIYQKRDESTTRDESTNEGSG</sequence>
<dbReference type="EMBL" id="JH598060">
    <property type="status" value="NOT_ANNOTATED_CDS"/>
    <property type="molecule type" value="Genomic_DNA"/>
</dbReference>
<organism evidence="1 2">
    <name type="scientific">Hyaloperonospora arabidopsidis (strain Emoy2)</name>
    <name type="common">Downy mildew agent</name>
    <name type="synonym">Peronospora arabidopsidis</name>
    <dbReference type="NCBI Taxonomy" id="559515"/>
    <lineage>
        <taxon>Eukaryota</taxon>
        <taxon>Sar</taxon>
        <taxon>Stramenopiles</taxon>
        <taxon>Oomycota</taxon>
        <taxon>Peronosporomycetes</taxon>
        <taxon>Peronosporales</taxon>
        <taxon>Peronosporaceae</taxon>
        <taxon>Hyaloperonospora</taxon>
    </lineage>
</organism>
<accession>M4BA73</accession>
<reference evidence="1" key="2">
    <citation type="submission" date="2015-06" db="UniProtKB">
        <authorList>
            <consortium name="EnsemblProtists"/>
        </authorList>
    </citation>
    <scope>IDENTIFICATION</scope>
    <source>
        <strain evidence="1">Emoy2</strain>
    </source>
</reference>
<dbReference type="HOGENOM" id="CLU_2745451_0_0_1"/>